<comment type="caution">
    <text evidence="2">The sequence shown here is derived from an EMBL/GenBank/DDBJ whole genome shotgun (WGS) entry which is preliminary data.</text>
</comment>
<accession>A0ABW2QSG9</accession>
<dbReference type="InterPro" id="IPR036390">
    <property type="entry name" value="WH_DNA-bd_sf"/>
</dbReference>
<dbReference type="Gene3D" id="1.10.10.10">
    <property type="entry name" value="Winged helix-like DNA-binding domain superfamily/Winged helix DNA-binding domain"/>
    <property type="match status" value="1"/>
</dbReference>
<evidence type="ECO:0000313" key="2">
    <source>
        <dbReference type="EMBL" id="MFC7411307.1"/>
    </source>
</evidence>
<dbReference type="PRINTS" id="PR00598">
    <property type="entry name" value="HTHMARR"/>
</dbReference>
<gene>
    <name evidence="2" type="ORF">ACFQPB_20785</name>
</gene>
<protein>
    <submittedName>
        <fullName evidence="2">MarR family winged helix-turn-helix transcriptional regulator</fullName>
    </submittedName>
</protein>
<dbReference type="PANTHER" id="PTHR33164">
    <property type="entry name" value="TRANSCRIPTIONAL REGULATOR, MARR FAMILY"/>
    <property type="match status" value="1"/>
</dbReference>
<reference evidence="3" key="1">
    <citation type="journal article" date="2019" name="Int. J. Syst. Evol. Microbiol.">
        <title>The Global Catalogue of Microorganisms (GCM) 10K type strain sequencing project: providing services to taxonomists for standard genome sequencing and annotation.</title>
        <authorList>
            <consortium name="The Broad Institute Genomics Platform"/>
            <consortium name="The Broad Institute Genome Sequencing Center for Infectious Disease"/>
            <person name="Wu L."/>
            <person name="Ma J."/>
        </authorList>
    </citation>
    <scope>NUCLEOTIDE SEQUENCE [LARGE SCALE GENOMIC DNA]</scope>
    <source>
        <strain evidence="3">CGMCC 1.12371</strain>
    </source>
</reference>
<organism evidence="2 3">
    <name type="scientific">Hydrogenophaga atypica</name>
    <dbReference type="NCBI Taxonomy" id="249409"/>
    <lineage>
        <taxon>Bacteria</taxon>
        <taxon>Pseudomonadati</taxon>
        <taxon>Pseudomonadota</taxon>
        <taxon>Betaproteobacteria</taxon>
        <taxon>Burkholderiales</taxon>
        <taxon>Comamonadaceae</taxon>
        <taxon>Hydrogenophaga</taxon>
    </lineage>
</organism>
<evidence type="ECO:0000259" key="1">
    <source>
        <dbReference type="PROSITE" id="PS50995"/>
    </source>
</evidence>
<dbReference type="InterPro" id="IPR036388">
    <property type="entry name" value="WH-like_DNA-bd_sf"/>
</dbReference>
<feature type="domain" description="HTH marR-type" evidence="1">
    <location>
        <begin position="24"/>
        <end position="157"/>
    </location>
</feature>
<evidence type="ECO:0000313" key="3">
    <source>
        <dbReference type="Proteomes" id="UP001596501"/>
    </source>
</evidence>
<dbReference type="Proteomes" id="UP001596501">
    <property type="component" value="Unassembled WGS sequence"/>
</dbReference>
<dbReference type="Pfam" id="PF01047">
    <property type="entry name" value="MarR"/>
    <property type="match status" value="1"/>
</dbReference>
<dbReference type="EMBL" id="JBHTCA010000028">
    <property type="protein sequence ID" value="MFC7411307.1"/>
    <property type="molecule type" value="Genomic_DNA"/>
</dbReference>
<proteinExistence type="predicted"/>
<name>A0ABW2QSG9_9BURK</name>
<sequence>MSSTPKPTPDAFTPKARLEEGGLRDVLGYQLAQASILTNLGFVRAVGKPTHLGQVEFTLLHLIKQNTAVTPSKLAQALSVSMPAITVWMGKLEERGLITRQRSHTDRRSRHFEVTADGEALVSQAMAAVLAEESQLLDQLSAAERAMLLELLRKVARQRTT</sequence>
<dbReference type="InterPro" id="IPR039422">
    <property type="entry name" value="MarR/SlyA-like"/>
</dbReference>
<dbReference type="SUPFAM" id="SSF46785">
    <property type="entry name" value="Winged helix' DNA-binding domain"/>
    <property type="match status" value="1"/>
</dbReference>
<dbReference type="PANTHER" id="PTHR33164:SF95">
    <property type="entry name" value="TRANSCRIPTIONAL REGULATOR"/>
    <property type="match status" value="1"/>
</dbReference>
<keyword evidence="3" id="KW-1185">Reference proteome</keyword>
<dbReference type="SMART" id="SM00347">
    <property type="entry name" value="HTH_MARR"/>
    <property type="match status" value="1"/>
</dbReference>
<dbReference type="PROSITE" id="PS50995">
    <property type="entry name" value="HTH_MARR_2"/>
    <property type="match status" value="1"/>
</dbReference>
<dbReference type="RefSeq" id="WP_382227533.1">
    <property type="nucleotide sequence ID" value="NZ_JBHTCA010000028.1"/>
</dbReference>
<dbReference type="InterPro" id="IPR000835">
    <property type="entry name" value="HTH_MarR-typ"/>
</dbReference>